<dbReference type="OrthoDB" id="9799199at2"/>
<feature type="transmembrane region" description="Helical" evidence="19">
    <location>
        <begin position="6"/>
        <end position="35"/>
    </location>
</feature>
<keyword evidence="17" id="KW-1208">Phospholipid metabolism</keyword>
<dbReference type="PROSITE" id="PS01315">
    <property type="entry name" value="CDS"/>
    <property type="match status" value="1"/>
</dbReference>
<evidence type="ECO:0000256" key="12">
    <source>
        <dbReference type="ARBA" id="ARBA00022695"/>
    </source>
</evidence>
<keyword evidence="15 19" id="KW-0472">Membrane</keyword>
<comment type="catalytic activity">
    <reaction evidence="1 18">
        <text>a 1,2-diacyl-sn-glycero-3-phosphate + CTP + H(+) = a CDP-1,2-diacyl-sn-glycerol + diphosphate</text>
        <dbReference type="Rhea" id="RHEA:16229"/>
        <dbReference type="ChEBI" id="CHEBI:15378"/>
        <dbReference type="ChEBI" id="CHEBI:33019"/>
        <dbReference type="ChEBI" id="CHEBI:37563"/>
        <dbReference type="ChEBI" id="CHEBI:58332"/>
        <dbReference type="ChEBI" id="CHEBI:58608"/>
        <dbReference type="EC" id="2.7.7.41"/>
    </reaction>
</comment>
<feature type="transmembrane region" description="Helical" evidence="19">
    <location>
        <begin position="87"/>
        <end position="105"/>
    </location>
</feature>
<dbReference type="STRING" id="374463.BCI_0533"/>
<evidence type="ECO:0000256" key="9">
    <source>
        <dbReference type="ARBA" id="ARBA00022516"/>
    </source>
</evidence>
<dbReference type="GO" id="GO:0004605">
    <property type="term" value="F:phosphatidate cytidylyltransferase activity"/>
    <property type="evidence" value="ECO:0007669"/>
    <property type="project" value="UniProtKB-EC"/>
</dbReference>
<proteinExistence type="inferred from homology"/>
<evidence type="ECO:0000256" key="16">
    <source>
        <dbReference type="ARBA" id="ARBA00023209"/>
    </source>
</evidence>
<dbReference type="RefSeq" id="WP_011520696.1">
    <property type="nucleotide sequence ID" value="NC_007984.1"/>
</dbReference>
<feature type="transmembrane region" description="Helical" evidence="19">
    <location>
        <begin position="147"/>
        <end position="170"/>
    </location>
</feature>
<evidence type="ECO:0000256" key="5">
    <source>
        <dbReference type="ARBA" id="ARBA00010185"/>
    </source>
</evidence>
<dbReference type="Proteomes" id="UP000002427">
    <property type="component" value="Chromosome"/>
</dbReference>
<evidence type="ECO:0000256" key="18">
    <source>
        <dbReference type="RuleBase" id="RU003938"/>
    </source>
</evidence>
<keyword evidence="11 18" id="KW-0812">Transmembrane</keyword>
<evidence type="ECO:0000256" key="11">
    <source>
        <dbReference type="ARBA" id="ARBA00022692"/>
    </source>
</evidence>
<keyword evidence="10 18" id="KW-0808">Transferase</keyword>
<evidence type="ECO:0000256" key="6">
    <source>
        <dbReference type="ARBA" id="ARBA00012487"/>
    </source>
</evidence>
<keyword evidence="12 18" id="KW-0548">Nucleotidyltransferase</keyword>
<evidence type="ECO:0000256" key="7">
    <source>
        <dbReference type="ARBA" id="ARBA00019373"/>
    </source>
</evidence>
<dbReference type="HOGENOM" id="CLU_037294_1_2_6"/>
<organism evidence="20 21">
    <name type="scientific">Baumannia cicadellinicola subsp. Homalodisca coagulata</name>
    <dbReference type="NCBI Taxonomy" id="374463"/>
    <lineage>
        <taxon>Bacteria</taxon>
        <taxon>Pseudomonadati</taxon>
        <taxon>Pseudomonadota</taxon>
        <taxon>Gammaproteobacteria</taxon>
        <taxon>Candidatus Palibaumannia</taxon>
    </lineage>
</organism>
<dbReference type="Pfam" id="PF01148">
    <property type="entry name" value="CTP_transf_1"/>
    <property type="match status" value="1"/>
</dbReference>
<evidence type="ECO:0000313" key="20">
    <source>
        <dbReference type="EMBL" id="ABF14186.1"/>
    </source>
</evidence>
<evidence type="ECO:0000256" key="1">
    <source>
        <dbReference type="ARBA" id="ARBA00001698"/>
    </source>
</evidence>
<evidence type="ECO:0000256" key="2">
    <source>
        <dbReference type="ARBA" id="ARBA00004651"/>
    </source>
</evidence>
<reference evidence="20 21" key="1">
    <citation type="journal article" date="2006" name="PLoS Biol.">
        <title>Metabolic complementarity and genomics of the dual bacterial symbiosis of sharpshooters.</title>
        <authorList>
            <person name="Wu D."/>
            <person name="Daugherty S.C."/>
            <person name="Van Aken S.E."/>
            <person name="Pai G.H."/>
            <person name="Watkins K.L."/>
            <person name="Khouri H."/>
            <person name="Tallon L.J."/>
            <person name="Zaborsky J.M."/>
            <person name="Dunbar H.E."/>
            <person name="Tran P.L."/>
            <person name="Moran N.A."/>
            <person name="Eisen J.A."/>
        </authorList>
    </citation>
    <scope>NUCLEOTIDE SEQUENCE [LARGE SCALE GENOMIC DNA]</scope>
    <source>
        <strain evidence="20">Hc</strain>
    </source>
</reference>
<dbReference type="KEGG" id="bci:BCI_0533"/>
<dbReference type="GO" id="GO:0005886">
    <property type="term" value="C:plasma membrane"/>
    <property type="evidence" value="ECO:0007669"/>
    <property type="project" value="UniProtKB-SubCell"/>
</dbReference>
<dbReference type="InterPro" id="IPR000374">
    <property type="entry name" value="PC_trans"/>
</dbReference>
<dbReference type="PANTHER" id="PTHR46382">
    <property type="entry name" value="PHOSPHATIDATE CYTIDYLYLTRANSFERASE"/>
    <property type="match status" value="1"/>
</dbReference>
<keyword evidence="8" id="KW-1003">Cell membrane</keyword>
<evidence type="ECO:0000256" key="8">
    <source>
        <dbReference type="ARBA" id="ARBA00022475"/>
    </source>
</evidence>
<accession>Q1LSV1</accession>
<evidence type="ECO:0000256" key="13">
    <source>
        <dbReference type="ARBA" id="ARBA00022989"/>
    </source>
</evidence>
<comment type="subcellular location">
    <subcellularLocation>
        <location evidence="2">Cell membrane</location>
        <topology evidence="2">Multi-pass membrane protein</topology>
    </subcellularLocation>
</comment>
<comment type="pathway">
    <text evidence="4">Lipid metabolism.</text>
</comment>
<evidence type="ECO:0000256" key="15">
    <source>
        <dbReference type="ARBA" id="ARBA00023136"/>
    </source>
</evidence>
<keyword evidence="9" id="KW-0444">Lipid biosynthesis</keyword>
<dbReference type="GO" id="GO:0016024">
    <property type="term" value="P:CDP-diacylglycerol biosynthetic process"/>
    <property type="evidence" value="ECO:0007669"/>
    <property type="project" value="UniProtKB-UniPathway"/>
</dbReference>
<evidence type="ECO:0000256" key="4">
    <source>
        <dbReference type="ARBA" id="ARBA00005189"/>
    </source>
</evidence>
<evidence type="ECO:0000256" key="14">
    <source>
        <dbReference type="ARBA" id="ARBA00023098"/>
    </source>
</evidence>
<evidence type="ECO:0000256" key="19">
    <source>
        <dbReference type="SAM" id="Phobius"/>
    </source>
</evidence>
<evidence type="ECO:0000256" key="10">
    <source>
        <dbReference type="ARBA" id="ARBA00022679"/>
    </source>
</evidence>
<gene>
    <name evidence="20" type="primary">cdsA</name>
    <name evidence="20" type="ordered locus">BCI_0533</name>
</gene>
<sequence length="284" mass="32166">MLKYRIITTIFLVPVVIGMLFWLPLIAFKLIMLTICMLSALEWGQLSGIPDSKRILLSIACGLLITIMTFIIPIYWPLLMVFIENYILWLALVWWLIALLLILSYPRTAVFWQKSNLLRLIFGLLTIIPFFWGMISLRYSNHNDNSVFGSWISLYLMFLVWSADSSAYIFGRALGRHKLAPKISPGKTWEGLISGLLISTIIAWLFNYYVSLNVAPFKLIICSIVAVFFSIVGDLTESMFKREAGIKDSGCIIPGHGGMLDRIDSLTAAVPVFACLMLQVFHVI</sequence>
<dbReference type="AlphaFoldDB" id="Q1LSV1"/>
<evidence type="ECO:0000256" key="3">
    <source>
        <dbReference type="ARBA" id="ARBA00005119"/>
    </source>
</evidence>
<keyword evidence="14" id="KW-0443">Lipid metabolism</keyword>
<dbReference type="PANTHER" id="PTHR46382:SF1">
    <property type="entry name" value="PHOSPHATIDATE CYTIDYLYLTRANSFERASE"/>
    <property type="match status" value="1"/>
</dbReference>
<keyword evidence="16" id="KW-0594">Phospholipid biosynthesis</keyword>
<protein>
    <recommendedName>
        <fullName evidence="7 18">Phosphatidate cytidylyltransferase</fullName>
        <ecNumber evidence="6 18">2.7.7.41</ecNumber>
    </recommendedName>
</protein>
<dbReference type="UniPathway" id="UPA00557">
    <property type="reaction ID" value="UER00614"/>
</dbReference>
<evidence type="ECO:0000256" key="17">
    <source>
        <dbReference type="ARBA" id="ARBA00023264"/>
    </source>
</evidence>
<feature type="transmembrane region" description="Helical" evidence="19">
    <location>
        <begin position="55"/>
        <end position="75"/>
    </location>
</feature>
<keyword evidence="21" id="KW-1185">Reference proteome</keyword>
<dbReference type="EMBL" id="CP000238">
    <property type="protein sequence ID" value="ABF14186.1"/>
    <property type="molecule type" value="Genomic_DNA"/>
</dbReference>
<feature type="transmembrane region" description="Helical" evidence="19">
    <location>
        <begin position="215"/>
        <end position="232"/>
    </location>
</feature>
<dbReference type="NCBIfam" id="NF008635">
    <property type="entry name" value="PRK11624.1"/>
    <property type="match status" value="1"/>
</dbReference>
<dbReference type="EC" id="2.7.7.41" evidence="6 18"/>
<comment type="similarity">
    <text evidence="5 18">Belongs to the CDS family.</text>
</comment>
<name>Q1LSV1_BAUCH</name>
<feature type="transmembrane region" description="Helical" evidence="19">
    <location>
        <begin position="117"/>
        <end position="135"/>
    </location>
</feature>
<feature type="transmembrane region" description="Helical" evidence="19">
    <location>
        <begin position="191"/>
        <end position="209"/>
    </location>
</feature>
<evidence type="ECO:0000313" key="21">
    <source>
        <dbReference type="Proteomes" id="UP000002427"/>
    </source>
</evidence>
<comment type="pathway">
    <text evidence="3 18">Phospholipid metabolism; CDP-diacylglycerol biosynthesis; CDP-diacylglycerol from sn-glycerol 3-phosphate: step 3/3.</text>
</comment>
<keyword evidence="13 19" id="KW-1133">Transmembrane helix</keyword>